<sequence length="306" mass="34523">MFLTHYTTPDAIKYALKHFTAIPDFNLPASAALVLSLGKCAEVVEIRLFSFKCASTGFECFVALRKFIPIPSRTFLVFGAAANAKFDDATITQAFDELVAEIPEFFVDGPITISSEVLTPQISAYISKRFPQLKVTPYPTQMYYMTKSQQESLIEKINTHGLTLPEGYKFDNVDLEKDLNGILTTWRHVALGDQEYLYAKFAELPYSLIRHIPSGNAVSYEHIDVAGLLTHLFTLPEHRRKGLGTAVEIDLCRKCIETGINPFKYVELFNVKVLETSDKTDYWSRMNDETGAAIVTTFLKMTKKED</sequence>
<proteinExistence type="inferred from homology"/>
<reference evidence="3" key="1">
    <citation type="journal article" date="2013" name="Genetics">
        <title>The draft genome and transcriptome of Panagrellus redivivus are shaped by the harsh demands of a free-living lifestyle.</title>
        <authorList>
            <person name="Srinivasan J."/>
            <person name="Dillman A.R."/>
            <person name="Macchietto M.G."/>
            <person name="Heikkinen L."/>
            <person name="Lakso M."/>
            <person name="Fracchia K.M."/>
            <person name="Antoshechkin I."/>
            <person name="Mortazavi A."/>
            <person name="Wong G."/>
            <person name="Sternberg P.W."/>
        </authorList>
    </citation>
    <scope>NUCLEOTIDE SEQUENCE [LARGE SCALE GENOMIC DNA]</scope>
    <source>
        <strain evidence="3">MT8872</strain>
    </source>
</reference>
<dbReference type="PANTHER" id="PTHR15298:SF1">
    <property type="entry name" value="GLYCINE N-ACYLTRANSFERASE-LIKE PROTEIN"/>
    <property type="match status" value="1"/>
</dbReference>
<reference evidence="4" key="2">
    <citation type="submission" date="2020-10" db="UniProtKB">
        <authorList>
            <consortium name="WormBaseParasite"/>
        </authorList>
    </citation>
    <scope>IDENTIFICATION</scope>
</reference>
<feature type="domain" description="GCN5-related N-acetyltransferase Rv2170-like" evidence="2">
    <location>
        <begin position="224"/>
        <end position="270"/>
    </location>
</feature>
<dbReference type="EC" id="2.3.1.-" evidence="1"/>
<dbReference type="GO" id="GO:0047961">
    <property type="term" value="F:glycine N-acyltransferase activity"/>
    <property type="evidence" value="ECO:0007669"/>
    <property type="project" value="InterPro"/>
</dbReference>
<accession>A0A7E4URW4</accession>
<evidence type="ECO:0000313" key="4">
    <source>
        <dbReference type="WBParaSite" id="Pan_g11696.t1"/>
    </source>
</evidence>
<protein>
    <recommendedName>
        <fullName evidence="1">Glycine N-acyltransferase-like protein</fullName>
        <ecNumber evidence="1">2.3.1.-</ecNumber>
    </recommendedName>
</protein>
<evidence type="ECO:0000256" key="1">
    <source>
        <dbReference type="RuleBase" id="RU368002"/>
    </source>
</evidence>
<dbReference type="InterPro" id="IPR013653">
    <property type="entry name" value="GCN5-like_dom"/>
</dbReference>
<evidence type="ECO:0000259" key="2">
    <source>
        <dbReference type="Pfam" id="PF08445"/>
    </source>
</evidence>
<dbReference type="SUPFAM" id="SSF55729">
    <property type="entry name" value="Acyl-CoA N-acyltransferases (Nat)"/>
    <property type="match status" value="1"/>
</dbReference>
<keyword evidence="1" id="KW-0808">Transferase</keyword>
<name>A0A7E4URW4_PANRE</name>
<dbReference type="GO" id="GO:0005739">
    <property type="term" value="C:mitochondrion"/>
    <property type="evidence" value="ECO:0007669"/>
    <property type="project" value="InterPro"/>
</dbReference>
<comment type="similarity">
    <text evidence="1">Belongs to the glycine N-acyltransferase family.</text>
</comment>
<dbReference type="Proteomes" id="UP000492821">
    <property type="component" value="Unassembled WGS sequence"/>
</dbReference>
<evidence type="ECO:0000313" key="3">
    <source>
        <dbReference type="Proteomes" id="UP000492821"/>
    </source>
</evidence>
<dbReference type="InterPro" id="IPR010313">
    <property type="entry name" value="Glycine_N-acyltransferase"/>
</dbReference>
<dbReference type="Gene3D" id="3.40.630.30">
    <property type="match status" value="1"/>
</dbReference>
<dbReference type="AlphaFoldDB" id="A0A7E4URW4"/>
<dbReference type="Pfam" id="PF08445">
    <property type="entry name" value="FR47"/>
    <property type="match status" value="1"/>
</dbReference>
<organism evidence="3 4">
    <name type="scientific">Panagrellus redivivus</name>
    <name type="common">Microworm</name>
    <dbReference type="NCBI Taxonomy" id="6233"/>
    <lineage>
        <taxon>Eukaryota</taxon>
        <taxon>Metazoa</taxon>
        <taxon>Ecdysozoa</taxon>
        <taxon>Nematoda</taxon>
        <taxon>Chromadorea</taxon>
        <taxon>Rhabditida</taxon>
        <taxon>Tylenchina</taxon>
        <taxon>Panagrolaimomorpha</taxon>
        <taxon>Panagrolaimoidea</taxon>
        <taxon>Panagrolaimidae</taxon>
        <taxon>Panagrellus</taxon>
    </lineage>
</organism>
<keyword evidence="1" id="KW-0012">Acyltransferase</keyword>
<dbReference type="PANTHER" id="PTHR15298">
    <property type="entry name" value="L-COA N-ACYLTRANSFERASE-RELATED"/>
    <property type="match status" value="1"/>
</dbReference>
<dbReference type="WBParaSite" id="Pan_g11696.t1">
    <property type="protein sequence ID" value="Pan_g11696.t1"/>
    <property type="gene ID" value="Pan_g11696"/>
</dbReference>
<dbReference type="InterPro" id="IPR016181">
    <property type="entry name" value="Acyl_CoA_acyltransferase"/>
</dbReference>
<keyword evidence="3" id="KW-1185">Reference proteome</keyword>
<dbReference type="CDD" id="cd04301">
    <property type="entry name" value="NAT_SF"/>
    <property type="match status" value="1"/>
</dbReference>